<feature type="transmembrane region" description="Helical" evidence="1">
    <location>
        <begin position="12"/>
        <end position="34"/>
    </location>
</feature>
<dbReference type="VEuPathDB" id="FungiDB:G647_10114"/>
<keyword evidence="1" id="KW-1133">Transmembrane helix</keyword>
<dbReference type="InterPro" id="IPR050266">
    <property type="entry name" value="AB_hydrolase_sf"/>
</dbReference>
<keyword evidence="4" id="KW-1185">Reference proteome</keyword>
<feature type="domain" description="AB hydrolase-1" evidence="2">
    <location>
        <begin position="94"/>
        <end position="208"/>
    </location>
</feature>
<dbReference type="OrthoDB" id="408373at2759"/>
<name>A0A1C1D1C7_9EURO</name>
<proteinExistence type="predicted"/>
<dbReference type="PANTHER" id="PTHR43798:SF33">
    <property type="entry name" value="HYDROLASE, PUTATIVE (AFU_ORTHOLOGUE AFUA_2G14860)-RELATED"/>
    <property type="match status" value="1"/>
</dbReference>
<evidence type="ECO:0000313" key="3">
    <source>
        <dbReference type="EMBL" id="OCT54542.1"/>
    </source>
</evidence>
<dbReference type="STRING" id="86049.A0A1C1D1C7"/>
<evidence type="ECO:0000259" key="2">
    <source>
        <dbReference type="Pfam" id="PF00561"/>
    </source>
</evidence>
<dbReference type="EMBL" id="LGRB01000004">
    <property type="protein sequence ID" value="OCT54542.1"/>
    <property type="molecule type" value="Genomic_DNA"/>
</dbReference>
<dbReference type="VEuPathDB" id="FungiDB:CLCR_00874"/>
<dbReference type="InterPro" id="IPR029058">
    <property type="entry name" value="AB_hydrolase_fold"/>
</dbReference>
<dbReference type="Proteomes" id="UP000094526">
    <property type="component" value="Unassembled WGS sequence"/>
</dbReference>
<dbReference type="Gene3D" id="3.40.50.1820">
    <property type="entry name" value="alpha/beta hydrolase"/>
    <property type="match status" value="1"/>
</dbReference>
<dbReference type="PRINTS" id="PR00111">
    <property type="entry name" value="ABHYDROLASE"/>
</dbReference>
<sequence>MAPASSLNPISMHWPILVTASALFSIGVLAGGLWNKKRASTMRSPRTTLLPKLSKEEISDLPYPPDVLPGGRDVDTPYGSIRVYEFGPEDGRKVLLIHGISTPAIALGGVAHGLADNGCRVMLFDLFGRGYSDTPGDLAHDIRLFTTQLLLVLASSPLSWTGHNRSAKFSLVGYSLGGGIATTFASYFPDLIDSLILFAPAGILRPYHISKTSHIIYSEGIIPEGLLERVVRRRLRSPMARPLRTTTTTTTLSPNEDAGKTVVGATEAAAAEVGKGVNLESNSRAVLSKTRPHVTVEKAVLYQLDNYPGFVHAFMSSIRYGPVRYQHDRWRIFGQHLARQNQVHGTNKKVLIVLGRNDPIIIQKEVEEDANDVLGGNVEFVSFDAGHEVPVTKAEQVVRTIVDFWSRTD</sequence>
<dbReference type="SUPFAM" id="SSF53474">
    <property type="entry name" value="alpha/beta-Hydrolases"/>
    <property type="match status" value="1"/>
</dbReference>
<organism evidence="3 4">
    <name type="scientific">Cladophialophora carrionii</name>
    <dbReference type="NCBI Taxonomy" id="86049"/>
    <lineage>
        <taxon>Eukaryota</taxon>
        <taxon>Fungi</taxon>
        <taxon>Dikarya</taxon>
        <taxon>Ascomycota</taxon>
        <taxon>Pezizomycotina</taxon>
        <taxon>Eurotiomycetes</taxon>
        <taxon>Chaetothyriomycetidae</taxon>
        <taxon>Chaetothyriales</taxon>
        <taxon>Herpotrichiellaceae</taxon>
        <taxon>Cladophialophora</taxon>
    </lineage>
</organism>
<keyword evidence="1" id="KW-0472">Membrane</keyword>
<evidence type="ECO:0000313" key="4">
    <source>
        <dbReference type="Proteomes" id="UP000094526"/>
    </source>
</evidence>
<reference evidence="4" key="1">
    <citation type="submission" date="2015-07" db="EMBL/GenBank/DDBJ databases">
        <authorList>
            <person name="Teixeira M.M."/>
            <person name="Souza R.C."/>
            <person name="Almeida L.G."/>
            <person name="Vicente V.A."/>
            <person name="de Hoog S."/>
            <person name="Bocca A.L."/>
            <person name="de Almeida S.R."/>
            <person name="Vasconcelos A.T."/>
            <person name="Felipe M.S."/>
        </authorList>
    </citation>
    <scope>NUCLEOTIDE SEQUENCE [LARGE SCALE GENOMIC DNA]</scope>
    <source>
        <strain evidence="4">KSF</strain>
    </source>
</reference>
<evidence type="ECO:0000256" key="1">
    <source>
        <dbReference type="SAM" id="Phobius"/>
    </source>
</evidence>
<gene>
    <name evidence="3" type="ORF">CLCR_00874</name>
</gene>
<dbReference type="AlphaFoldDB" id="A0A1C1D1C7"/>
<dbReference type="GO" id="GO:0016020">
    <property type="term" value="C:membrane"/>
    <property type="evidence" value="ECO:0007669"/>
    <property type="project" value="TreeGrafter"/>
</dbReference>
<keyword evidence="1" id="KW-0812">Transmembrane</keyword>
<dbReference type="GO" id="GO:0046464">
    <property type="term" value="P:acylglycerol catabolic process"/>
    <property type="evidence" value="ECO:0007669"/>
    <property type="project" value="TreeGrafter"/>
</dbReference>
<comment type="caution">
    <text evidence="3">The sequence shown here is derived from an EMBL/GenBank/DDBJ whole genome shotgun (WGS) entry which is preliminary data.</text>
</comment>
<dbReference type="InterPro" id="IPR000073">
    <property type="entry name" value="AB_hydrolase_1"/>
</dbReference>
<protein>
    <recommendedName>
        <fullName evidence="2">AB hydrolase-1 domain-containing protein</fullName>
    </recommendedName>
</protein>
<dbReference type="eggNOG" id="ENOG502S1BG">
    <property type="taxonomic scope" value="Eukaryota"/>
</dbReference>
<dbReference type="Pfam" id="PF00561">
    <property type="entry name" value="Abhydrolase_1"/>
    <property type="match status" value="1"/>
</dbReference>
<dbReference type="GO" id="GO:0047372">
    <property type="term" value="F:monoacylglycerol lipase activity"/>
    <property type="evidence" value="ECO:0007669"/>
    <property type="project" value="TreeGrafter"/>
</dbReference>
<accession>A0A1C1D1C7</accession>
<dbReference type="PANTHER" id="PTHR43798">
    <property type="entry name" value="MONOACYLGLYCEROL LIPASE"/>
    <property type="match status" value="1"/>
</dbReference>